<sequence length="707" mass="79368">MKCLYTKTICLVLLLCILAATSEVGGDQHDRAVSTEMSTGVQRTTADLPDILMKGMIIIKIKTLSYIRELSYRENNLTRRLTALCEREIAKLFHSVKGKQSIKVESFRRGRWSAVIVVMILDSTGNGNMSEISEIIDKKIKTPGKFINYDVDRRMASFRPQGVFCRPRVHYAFESSSEKEVYDDSGFDNNGVIYGKIETTRHGKCGKAGKFKSGYIYLRKFRNTKISGTDAIVVTFWMRIINPRSTTSLFRGYYKGAVVELFMERGILKWKFITRQEAIAFLVRHTKLLRPRQWTHIVALYDPYTLKAKLYIDSKLTNEVSVRKGMIRWRFTSSLRFGLTSTEGYLDDLYVYDCVLSEKVLDGIRRDCWCQELCAPRGRNEFLIRMILLSTNSSTSGTEELADRVKNGIKEMFDEISGEQRVQTIGHRPLDVDSVMVDYSFQSIGNSDTRYLAGVMQPAITSGNIAGVQLDSNDVSFIPISGKSVCLSNEMKCGDGECINKLWKCDGEINCADGSDEVDCGEIIAFDCQSNEFTCNQSRVFGVSDCIEARYRCDGQLDCDDDSDEQGCVSPKLITAPRSLHIFAEGETASCTCVANGVPHPTISWYHKGIEVTSLRGKISVTSISGHGKLTIFNVGQEDSGNYICKVSDNRVKRTIAPSCTIKVRAFGSVCRPPFFNSVAQHSDECLRCFCNGRTTSCRSAQLYNSK</sequence>
<dbReference type="SMART" id="SM00409">
    <property type="entry name" value="IG"/>
    <property type="match status" value="1"/>
</dbReference>
<comment type="caution">
    <text evidence="8">Lacks conserved residue(s) required for the propagation of feature annotation.</text>
</comment>
<feature type="disulfide bond" evidence="8">
    <location>
        <begin position="505"/>
        <end position="520"/>
    </location>
</feature>
<dbReference type="OrthoDB" id="10055367at2759"/>
<keyword evidence="4" id="KW-0677">Repeat</keyword>
<dbReference type="InterPro" id="IPR007110">
    <property type="entry name" value="Ig-like_dom"/>
</dbReference>
<dbReference type="Gene3D" id="2.60.40.10">
    <property type="entry name" value="Immunoglobulins"/>
    <property type="match status" value="1"/>
</dbReference>
<evidence type="ECO:0000256" key="7">
    <source>
        <dbReference type="ARBA" id="ARBA00023157"/>
    </source>
</evidence>
<keyword evidence="7 8" id="KW-1015">Disulfide bond</keyword>
<dbReference type="InterPro" id="IPR003598">
    <property type="entry name" value="Ig_sub2"/>
</dbReference>
<dbReference type="PANTHER" id="PTHR24270">
    <property type="entry name" value="LOW-DENSITY LIPOPROTEIN RECEPTOR-RELATED"/>
    <property type="match status" value="1"/>
</dbReference>
<comment type="caution">
    <text evidence="9">The sequence shown here is derived from an EMBL/GenBank/DDBJ whole genome shotgun (WGS) entry which is preliminary data.</text>
</comment>
<dbReference type="GO" id="GO:0016192">
    <property type="term" value="P:vesicle-mediated transport"/>
    <property type="evidence" value="ECO:0007669"/>
    <property type="project" value="UniProtKB-ARBA"/>
</dbReference>
<dbReference type="InterPro" id="IPR003599">
    <property type="entry name" value="Ig_sub"/>
</dbReference>
<keyword evidence="6" id="KW-0472">Membrane</keyword>
<proteinExistence type="predicted"/>
<organism evidence="9 10">
    <name type="scientific">Paramuricea clavata</name>
    <name type="common">Red gorgonian</name>
    <name type="synonym">Violescent sea-whip</name>
    <dbReference type="NCBI Taxonomy" id="317549"/>
    <lineage>
        <taxon>Eukaryota</taxon>
        <taxon>Metazoa</taxon>
        <taxon>Cnidaria</taxon>
        <taxon>Anthozoa</taxon>
        <taxon>Octocorallia</taxon>
        <taxon>Malacalcyonacea</taxon>
        <taxon>Plexauridae</taxon>
        <taxon>Paramuricea</taxon>
    </lineage>
</organism>
<dbReference type="Pfam" id="PF00057">
    <property type="entry name" value="Ldl_recept_a"/>
    <property type="match status" value="2"/>
</dbReference>
<evidence type="ECO:0000313" key="9">
    <source>
        <dbReference type="EMBL" id="CAB3979063.1"/>
    </source>
</evidence>
<dbReference type="GO" id="GO:0012505">
    <property type="term" value="C:endomembrane system"/>
    <property type="evidence" value="ECO:0007669"/>
    <property type="project" value="UniProtKB-SubCell"/>
</dbReference>
<keyword evidence="10" id="KW-1185">Reference proteome</keyword>
<evidence type="ECO:0000256" key="5">
    <source>
        <dbReference type="ARBA" id="ARBA00022989"/>
    </source>
</evidence>
<dbReference type="Pfam" id="PF13385">
    <property type="entry name" value="Laminin_G_3"/>
    <property type="match status" value="1"/>
</dbReference>
<dbReference type="InterPro" id="IPR013783">
    <property type="entry name" value="Ig-like_fold"/>
</dbReference>
<dbReference type="Pfam" id="PF13927">
    <property type="entry name" value="Ig_3"/>
    <property type="match status" value="1"/>
</dbReference>
<evidence type="ECO:0000256" key="3">
    <source>
        <dbReference type="ARBA" id="ARBA00022692"/>
    </source>
</evidence>
<dbReference type="PROSITE" id="PS50835">
    <property type="entry name" value="IG_LIKE"/>
    <property type="match status" value="1"/>
</dbReference>
<dbReference type="CDD" id="cd00112">
    <property type="entry name" value="LDLa"/>
    <property type="match status" value="2"/>
</dbReference>
<dbReference type="InterPro" id="IPR036179">
    <property type="entry name" value="Ig-like_dom_sf"/>
</dbReference>
<dbReference type="InterPro" id="IPR002172">
    <property type="entry name" value="LDrepeatLR_classA_rpt"/>
</dbReference>
<dbReference type="InterPro" id="IPR036055">
    <property type="entry name" value="LDL_receptor-like_sf"/>
</dbReference>
<comment type="subcellular location">
    <subcellularLocation>
        <location evidence="2">Endomembrane system</location>
    </subcellularLocation>
    <subcellularLocation>
        <location evidence="1">Membrane</location>
        <topology evidence="1">Single-pass membrane protein</topology>
    </subcellularLocation>
</comment>
<dbReference type="SUPFAM" id="SSF49899">
    <property type="entry name" value="Concanavalin A-like lectins/glucanases"/>
    <property type="match status" value="1"/>
</dbReference>
<gene>
    <name evidence="9" type="ORF">PACLA_8A050208</name>
</gene>
<dbReference type="PRINTS" id="PR00261">
    <property type="entry name" value="LDLRECEPTOR"/>
</dbReference>
<evidence type="ECO:0000256" key="1">
    <source>
        <dbReference type="ARBA" id="ARBA00004167"/>
    </source>
</evidence>
<dbReference type="SMART" id="SM00408">
    <property type="entry name" value="IGc2"/>
    <property type="match status" value="1"/>
</dbReference>
<feature type="disulfide bond" evidence="8">
    <location>
        <begin position="493"/>
        <end position="511"/>
    </location>
</feature>
<dbReference type="GO" id="GO:0005886">
    <property type="term" value="C:plasma membrane"/>
    <property type="evidence" value="ECO:0007669"/>
    <property type="project" value="TreeGrafter"/>
</dbReference>
<dbReference type="AlphaFoldDB" id="A0A7D9HAW3"/>
<protein>
    <submittedName>
        <fullName evidence="9">Basement membrane-specific heparan sulfate proteoglycan core, partial</fullName>
    </submittedName>
</protein>
<dbReference type="SUPFAM" id="SSF57424">
    <property type="entry name" value="LDL receptor-like module"/>
    <property type="match status" value="2"/>
</dbReference>
<name>A0A7D9HAW3_PARCT</name>
<keyword evidence="3" id="KW-0812">Transmembrane</keyword>
<dbReference type="Proteomes" id="UP001152795">
    <property type="component" value="Unassembled WGS sequence"/>
</dbReference>
<dbReference type="EMBL" id="CACRXK020000164">
    <property type="protein sequence ID" value="CAB3979063.1"/>
    <property type="molecule type" value="Genomic_DNA"/>
</dbReference>
<dbReference type="SUPFAM" id="SSF48726">
    <property type="entry name" value="Immunoglobulin"/>
    <property type="match status" value="1"/>
</dbReference>
<evidence type="ECO:0000313" key="10">
    <source>
        <dbReference type="Proteomes" id="UP001152795"/>
    </source>
</evidence>
<accession>A0A7D9HAW3</accession>
<dbReference type="InterPro" id="IPR023415">
    <property type="entry name" value="LDLR_class-A_CS"/>
</dbReference>
<dbReference type="PROSITE" id="PS01209">
    <property type="entry name" value="LDLRA_1"/>
    <property type="match status" value="2"/>
</dbReference>
<dbReference type="InterPro" id="IPR050685">
    <property type="entry name" value="LDLR"/>
</dbReference>
<dbReference type="InterPro" id="IPR013320">
    <property type="entry name" value="ConA-like_dom_sf"/>
</dbReference>
<evidence type="ECO:0000256" key="4">
    <source>
        <dbReference type="ARBA" id="ARBA00022737"/>
    </source>
</evidence>
<keyword evidence="5" id="KW-1133">Transmembrane helix</keyword>
<reference evidence="9" key="1">
    <citation type="submission" date="2020-04" db="EMBL/GenBank/DDBJ databases">
        <authorList>
            <person name="Alioto T."/>
            <person name="Alioto T."/>
            <person name="Gomez Garrido J."/>
        </authorList>
    </citation>
    <scope>NUCLEOTIDE SEQUENCE</scope>
    <source>
        <strain evidence="9">A484AB</strain>
    </source>
</reference>
<dbReference type="SMART" id="SM00192">
    <property type="entry name" value="LDLa"/>
    <property type="match status" value="2"/>
</dbReference>
<feature type="non-terminal residue" evidence="9">
    <location>
        <position position="1"/>
    </location>
</feature>
<evidence type="ECO:0000256" key="6">
    <source>
        <dbReference type="ARBA" id="ARBA00023136"/>
    </source>
</evidence>
<dbReference type="Gene3D" id="4.10.400.10">
    <property type="entry name" value="Low-density Lipoprotein Receptor"/>
    <property type="match status" value="2"/>
</dbReference>
<dbReference type="Gene3D" id="2.60.120.200">
    <property type="match status" value="1"/>
</dbReference>
<feature type="disulfide bond" evidence="8">
    <location>
        <begin position="553"/>
        <end position="568"/>
    </location>
</feature>
<dbReference type="PROSITE" id="PS50068">
    <property type="entry name" value="LDLRA_2"/>
    <property type="match status" value="2"/>
</dbReference>
<evidence type="ECO:0000256" key="8">
    <source>
        <dbReference type="PROSITE-ProRule" id="PRU00124"/>
    </source>
</evidence>
<feature type="disulfide bond" evidence="8">
    <location>
        <begin position="486"/>
        <end position="498"/>
    </location>
</feature>
<evidence type="ECO:0000256" key="2">
    <source>
        <dbReference type="ARBA" id="ARBA00004308"/>
    </source>
</evidence>